<sequence>MHHTTAHRAARASTWLPVNALGDIEYLVKESEVLTGQAGRRFVIAGADRLPYRVHWHPLGFKVERLDAGGKVLDYRHLLPWEFERHSLAQALAYGQLFTASVPRDRSGRT</sequence>
<gene>
    <name evidence="1" type="ORF">AcdelDRAFT_0244</name>
</gene>
<evidence type="ECO:0000313" key="2">
    <source>
        <dbReference type="Proteomes" id="UP000003856"/>
    </source>
</evidence>
<dbReference type="PATRIC" id="fig|573060.9.peg.4914"/>
<organism evidence="1 2">
    <name type="scientific">Acidovorax delafieldii 2AN</name>
    <dbReference type="NCBI Taxonomy" id="573060"/>
    <lineage>
        <taxon>Bacteria</taxon>
        <taxon>Pseudomonadati</taxon>
        <taxon>Pseudomonadota</taxon>
        <taxon>Betaproteobacteria</taxon>
        <taxon>Burkholderiales</taxon>
        <taxon>Comamonadaceae</taxon>
        <taxon>Acidovorax</taxon>
    </lineage>
</organism>
<comment type="caution">
    <text evidence="1">The sequence shown here is derived from an EMBL/GenBank/DDBJ whole genome shotgun (WGS) entry which is preliminary data.</text>
</comment>
<dbReference type="AlphaFoldDB" id="C5T014"/>
<accession>C5T014</accession>
<name>C5T014_ACIDE</name>
<protein>
    <submittedName>
        <fullName evidence="1">Uncharacterized protein</fullName>
    </submittedName>
</protein>
<dbReference type="Proteomes" id="UP000003856">
    <property type="component" value="Unassembled WGS sequence"/>
</dbReference>
<proteinExistence type="predicted"/>
<dbReference type="OrthoDB" id="8704006at2"/>
<dbReference type="RefSeq" id="WP_005792888.1">
    <property type="nucleotide sequence ID" value="NZ_ACQT01000003.1"/>
</dbReference>
<reference evidence="1 2" key="1">
    <citation type="submission" date="2009-05" db="EMBL/GenBank/DDBJ databases">
        <title>The draft genome of Acidovorax delafieldii 2AN.</title>
        <authorList>
            <consortium name="US DOE Joint Genome Institute (JGI-PGF)"/>
            <person name="Lucas S."/>
            <person name="Copeland A."/>
            <person name="Lapidus A."/>
            <person name="Glavina del Rio T."/>
            <person name="Tice H."/>
            <person name="Bruce D."/>
            <person name="Goodwin L."/>
            <person name="Pitluck S."/>
            <person name="Larimer F."/>
            <person name="Land M.L."/>
            <person name="Hauser L."/>
            <person name="Shelobolina E.S."/>
            <person name="Picardal F."/>
            <person name="Roden E."/>
            <person name="Emerson D."/>
        </authorList>
    </citation>
    <scope>NUCLEOTIDE SEQUENCE [LARGE SCALE GENOMIC DNA]</scope>
    <source>
        <strain evidence="1 2">2AN</strain>
    </source>
</reference>
<keyword evidence="2" id="KW-1185">Reference proteome</keyword>
<dbReference type="EMBL" id="ACQT01000003">
    <property type="protein sequence ID" value="EER62122.1"/>
    <property type="molecule type" value="Genomic_DNA"/>
</dbReference>
<evidence type="ECO:0000313" key="1">
    <source>
        <dbReference type="EMBL" id="EER62122.1"/>
    </source>
</evidence>